<evidence type="ECO:0000259" key="1">
    <source>
        <dbReference type="Pfam" id="PF12867"/>
    </source>
</evidence>
<dbReference type="EMBL" id="FRAT01000001">
    <property type="protein sequence ID" value="SHK11676.1"/>
    <property type="molecule type" value="Genomic_DNA"/>
</dbReference>
<dbReference type="Pfam" id="PF12867">
    <property type="entry name" value="DinB_2"/>
    <property type="match status" value="1"/>
</dbReference>
<dbReference type="Proteomes" id="UP000198940">
    <property type="component" value="Unassembled WGS sequence"/>
</dbReference>
<comment type="caution">
    <text evidence="3">The sequence shown here is derived from an EMBL/GenBank/DDBJ whole genome shotgun (WGS) entry which is preliminary data.</text>
</comment>
<gene>
    <name evidence="2" type="ORF">SAMN04487891_101324</name>
    <name evidence="3" type="ORF">SAMN05216293_0328</name>
</gene>
<dbReference type="SUPFAM" id="SSF109854">
    <property type="entry name" value="DinB/YfiT-like putative metalloenzymes"/>
    <property type="match status" value="1"/>
</dbReference>
<dbReference type="InterPro" id="IPR034660">
    <property type="entry name" value="DinB/YfiT-like"/>
</dbReference>
<evidence type="ECO:0000313" key="5">
    <source>
        <dbReference type="Proteomes" id="UP000198940"/>
    </source>
</evidence>
<dbReference type="EMBL" id="FOKU01000001">
    <property type="protein sequence ID" value="SFB67968.1"/>
    <property type="molecule type" value="Genomic_DNA"/>
</dbReference>
<sequence>MLYSNIMVMEKLFDILLKNRKILYDHLHNTPKEDLFRVPKGFNNNIWWNIAHVVVTPQLLLYGLSGLDFTIEKELIDKYRKGTFPEGEPSKQEMEKISAYLFSTVKLIQLDYSHGKFKNFKEYMTSPKIALASPEDAIAFNVFHEGLHLGAIGALKKALELDR</sequence>
<evidence type="ECO:0000313" key="4">
    <source>
        <dbReference type="Proteomes" id="UP000184031"/>
    </source>
</evidence>
<evidence type="ECO:0000313" key="3">
    <source>
        <dbReference type="EMBL" id="SHK11676.1"/>
    </source>
</evidence>
<dbReference type="InterPro" id="IPR024775">
    <property type="entry name" value="DinB-like"/>
</dbReference>
<dbReference type="STRING" id="1055723.SAMN05216293_0328"/>
<organism evidence="3 4">
    <name type="scientific">Flagellimonas taeanensis</name>
    <dbReference type="NCBI Taxonomy" id="1005926"/>
    <lineage>
        <taxon>Bacteria</taxon>
        <taxon>Pseudomonadati</taxon>
        <taxon>Bacteroidota</taxon>
        <taxon>Flavobacteriia</taxon>
        <taxon>Flavobacteriales</taxon>
        <taxon>Flavobacteriaceae</taxon>
        <taxon>Flagellimonas</taxon>
    </lineage>
</organism>
<protein>
    <submittedName>
        <fullName evidence="3">DinB superfamily protein</fullName>
    </submittedName>
</protein>
<reference evidence="3 4" key="1">
    <citation type="submission" date="2016-11" db="EMBL/GenBank/DDBJ databases">
        <authorList>
            <person name="Varghese N."/>
            <person name="Submissions S."/>
        </authorList>
    </citation>
    <scope>NUCLEOTIDE SEQUENCE [LARGE SCALE GENOMIC DNA]</scope>
    <source>
        <strain evidence="3 4">CGMCC 1.12174</strain>
        <strain evidence="2 5">DSM 26351</strain>
    </source>
</reference>
<name>A0A1M6PUU4_9FLAO</name>
<dbReference type="Proteomes" id="UP000184031">
    <property type="component" value="Unassembled WGS sequence"/>
</dbReference>
<accession>A0A1M6PUU4</accession>
<feature type="domain" description="DinB-like" evidence="1">
    <location>
        <begin position="18"/>
        <end position="152"/>
    </location>
</feature>
<dbReference type="Gene3D" id="1.20.120.450">
    <property type="entry name" value="dinb family like domain"/>
    <property type="match status" value="1"/>
</dbReference>
<proteinExistence type="predicted"/>
<evidence type="ECO:0000313" key="2">
    <source>
        <dbReference type="EMBL" id="SFB67968.1"/>
    </source>
</evidence>
<keyword evidence="5" id="KW-1185">Reference proteome</keyword>
<dbReference type="AlphaFoldDB" id="A0A1M6PUU4"/>